<dbReference type="EMBL" id="BPQI01000020">
    <property type="protein sequence ID" value="GJD55189.1"/>
    <property type="molecule type" value="Genomic_DNA"/>
</dbReference>
<keyword evidence="2" id="KW-0238">DNA-binding</keyword>
<evidence type="ECO:0000313" key="8">
    <source>
        <dbReference type="Proteomes" id="UP001055303"/>
    </source>
</evidence>
<dbReference type="PANTHER" id="PTHR47894:SF4">
    <property type="entry name" value="HTH-TYPE TRANSCRIPTIONAL REGULATOR GADX"/>
    <property type="match status" value="1"/>
</dbReference>
<dbReference type="SUPFAM" id="SSF46689">
    <property type="entry name" value="Homeodomain-like"/>
    <property type="match status" value="1"/>
</dbReference>
<dbReference type="InterPro" id="IPR018060">
    <property type="entry name" value="HTH_AraC"/>
</dbReference>
<dbReference type="RefSeq" id="WP_238178723.1">
    <property type="nucleotide sequence ID" value="NZ_BPQI01000020.1"/>
</dbReference>
<evidence type="ECO:0000256" key="1">
    <source>
        <dbReference type="ARBA" id="ARBA00023015"/>
    </source>
</evidence>
<keyword evidence="1" id="KW-0805">Transcription regulation</keyword>
<evidence type="ECO:0000313" key="5">
    <source>
        <dbReference type="EMBL" id="GJD55189.1"/>
    </source>
</evidence>
<organism evidence="6 7">
    <name type="scientific">Methylobacterium dankookense</name>
    <dbReference type="NCBI Taxonomy" id="560405"/>
    <lineage>
        <taxon>Bacteria</taxon>
        <taxon>Pseudomonadati</taxon>
        <taxon>Pseudomonadota</taxon>
        <taxon>Alphaproteobacteria</taxon>
        <taxon>Hyphomicrobiales</taxon>
        <taxon>Methylobacteriaceae</taxon>
        <taxon>Methylobacterium</taxon>
    </lineage>
</organism>
<dbReference type="GO" id="GO:0005829">
    <property type="term" value="C:cytosol"/>
    <property type="evidence" value="ECO:0007669"/>
    <property type="project" value="TreeGrafter"/>
</dbReference>
<evidence type="ECO:0000256" key="3">
    <source>
        <dbReference type="ARBA" id="ARBA00023163"/>
    </source>
</evidence>
<dbReference type="PANTHER" id="PTHR47894">
    <property type="entry name" value="HTH-TYPE TRANSCRIPTIONAL REGULATOR GADX"/>
    <property type="match status" value="1"/>
</dbReference>
<evidence type="ECO:0000313" key="7">
    <source>
        <dbReference type="Proteomes" id="UP000401717"/>
    </source>
</evidence>
<dbReference type="EMBL" id="CABFVH010000028">
    <property type="protein sequence ID" value="VUF14153.1"/>
    <property type="molecule type" value="Genomic_DNA"/>
</dbReference>
<keyword evidence="8" id="KW-1185">Reference proteome</keyword>
<dbReference type="Pfam" id="PF12833">
    <property type="entry name" value="HTH_18"/>
    <property type="match status" value="1"/>
</dbReference>
<dbReference type="Gene3D" id="1.10.10.60">
    <property type="entry name" value="Homeodomain-like"/>
    <property type="match status" value="1"/>
</dbReference>
<gene>
    <name evidence="6" type="primary">virS_1</name>
    <name evidence="5" type="ORF">IFDJLNFL_1072</name>
    <name evidence="6" type="ORF">MTDSW087_03868</name>
</gene>
<keyword evidence="3" id="KW-0804">Transcription</keyword>
<feature type="domain" description="HTH araC/xylS-type" evidence="4">
    <location>
        <begin position="227"/>
        <end position="325"/>
    </location>
</feature>
<dbReference type="InterPro" id="IPR032687">
    <property type="entry name" value="AraC-type_N"/>
</dbReference>
<dbReference type="AlphaFoldDB" id="A0A564G104"/>
<dbReference type="SMART" id="SM00342">
    <property type="entry name" value="HTH_ARAC"/>
    <property type="match status" value="1"/>
</dbReference>
<dbReference type="Pfam" id="PF12625">
    <property type="entry name" value="Arabinose_bd"/>
    <property type="match status" value="1"/>
</dbReference>
<evidence type="ECO:0000256" key="2">
    <source>
        <dbReference type="ARBA" id="ARBA00023125"/>
    </source>
</evidence>
<dbReference type="GO" id="GO:0003700">
    <property type="term" value="F:DNA-binding transcription factor activity"/>
    <property type="evidence" value="ECO:0007669"/>
    <property type="project" value="InterPro"/>
</dbReference>
<evidence type="ECO:0000313" key="6">
    <source>
        <dbReference type="EMBL" id="VUF14153.1"/>
    </source>
</evidence>
<dbReference type="PROSITE" id="PS01124">
    <property type="entry name" value="HTH_ARAC_FAMILY_2"/>
    <property type="match status" value="1"/>
</dbReference>
<dbReference type="GO" id="GO:0000976">
    <property type="term" value="F:transcription cis-regulatory region binding"/>
    <property type="evidence" value="ECO:0007669"/>
    <property type="project" value="TreeGrafter"/>
</dbReference>
<proteinExistence type="predicted"/>
<protein>
    <submittedName>
        <fullName evidence="6">HTH-type transcriptional regulator VirS</fullName>
    </submittedName>
</protein>
<accession>A0A564G104</accession>
<reference evidence="5" key="3">
    <citation type="submission" date="2021-08" db="EMBL/GenBank/DDBJ databases">
        <authorList>
            <person name="Tani A."/>
            <person name="Ola A."/>
            <person name="Ogura Y."/>
            <person name="Katsura K."/>
            <person name="Hayashi T."/>
        </authorList>
    </citation>
    <scope>NUCLEOTIDE SEQUENCE</scope>
    <source>
        <strain evidence="5">DSM 22415</strain>
    </source>
</reference>
<dbReference type="Proteomes" id="UP000401717">
    <property type="component" value="Unassembled WGS sequence"/>
</dbReference>
<dbReference type="Proteomes" id="UP001055303">
    <property type="component" value="Unassembled WGS sequence"/>
</dbReference>
<reference evidence="5" key="2">
    <citation type="journal article" date="2021" name="Front. Microbiol.">
        <title>Comprehensive Comparative Genomics and Phenotyping of Methylobacterium Species.</title>
        <authorList>
            <person name="Alessa O."/>
            <person name="Ogura Y."/>
            <person name="Fujitani Y."/>
            <person name="Takami H."/>
            <person name="Hayashi T."/>
            <person name="Sahin N."/>
            <person name="Tani A."/>
        </authorList>
    </citation>
    <scope>NUCLEOTIDE SEQUENCE</scope>
    <source>
        <strain evidence="5">DSM 22415</strain>
    </source>
</reference>
<reference evidence="6 7" key="1">
    <citation type="submission" date="2019-06" db="EMBL/GenBank/DDBJ databases">
        <authorList>
            <person name="Rodrigo-Torres L."/>
            <person name="Arahal R. D."/>
            <person name="Lucena T."/>
        </authorList>
    </citation>
    <scope>NUCLEOTIDE SEQUENCE [LARGE SCALE GENOMIC DNA]</scope>
    <source>
        <strain evidence="6 7">SW08-7</strain>
    </source>
</reference>
<dbReference type="InterPro" id="IPR009057">
    <property type="entry name" value="Homeodomain-like_sf"/>
</dbReference>
<evidence type="ECO:0000259" key="4">
    <source>
        <dbReference type="PROSITE" id="PS01124"/>
    </source>
</evidence>
<name>A0A564G104_9HYPH</name>
<sequence length="329" mass="36608">MHGAALHAIRDLLIDLDIEPDELFDRAGISSHPHEATDAISFASLGRLTALCAERTQCPHFALLVGQRTTLAAFGLLGVLMRNSETVGDALRALEAHHGLLNRGAIIGLATNGALAIVSYAPYQPDIEGIGLHCERAIAAITCILRDLGDADWAPEEVLLPRRQPADRQPYACFFQAPVRFEQEIAALVFPTRLLRQPIRDVNPLTRHIVERRLRQIEASILSDVTDDLRRRLRVTMADQQLSAEQVARAMAIHRRTLSRRLKAEGTSFRLLASETRLAVAKQLLVDTDLSLAQISMTLEFSEPSAFSHAFRRWTGTTPSAWRRERRPA</sequence>